<organism evidence="1 2">
    <name type="scientific">Dialister succinatiphilus YIT 11850</name>
    <dbReference type="NCBI Taxonomy" id="742743"/>
    <lineage>
        <taxon>Bacteria</taxon>
        <taxon>Bacillati</taxon>
        <taxon>Bacillota</taxon>
        <taxon>Negativicutes</taxon>
        <taxon>Veillonellales</taxon>
        <taxon>Veillonellaceae</taxon>
        <taxon>Dialister</taxon>
    </lineage>
</organism>
<dbReference type="InterPro" id="IPR015424">
    <property type="entry name" value="PyrdxlP-dep_Trfase"/>
</dbReference>
<sequence length="413" mass="44843">MNKKLEQVQKEALALCAPVFHEMEEISLYNTEKVLSAFRKHHLSAYHFAPSNGYGYGDPGREKLEEIWCDIFHAESALVRPHFVSGTHALATVLLALLEPGDTMVSAVGAPYDTMESVIGITGNAPGNLISKGVHYKEVPLKGNTYDLQAIADAVDENTKLVEIQRSRGYMLRDSLFPSDIKKIIDTVKAKNPNTICFVDNCYGEFTNKEEPIELGADITAGSLIKNAGGGLAPTGAYICGRKDLVERCSYVWTAPGLGGEMGSYAASYRPFFEGLFLAPHMTRQAMMSAEFCAAVFKLIGFKTSPEPGHLRTDLITTVTLDSEENMCRFAEAIQNWSPVDSDATPVPGPMPGYVDPILMAAGTFVQGSTIEMSADGPVRPPYVMYFQGGLTFESAQLAIMGAAEKVLEAQGK</sequence>
<dbReference type="STRING" id="742743.HMPREF9453_00850"/>
<dbReference type="PATRIC" id="fig|742743.3.peg.865"/>
<dbReference type="Pfam" id="PF06838">
    <property type="entry name" value="Met_gamma_lyase"/>
    <property type="match status" value="1"/>
</dbReference>
<dbReference type="AlphaFoldDB" id="H1CZR2"/>
<dbReference type="Gene3D" id="3.90.1150.60">
    <property type="entry name" value="Methioning gamme-lyase, C-terminal domain"/>
    <property type="match status" value="1"/>
</dbReference>
<keyword evidence="2" id="KW-1185">Reference proteome</keyword>
<name>H1CZR2_9FIRM</name>
<dbReference type="InterPro" id="IPR015421">
    <property type="entry name" value="PyrdxlP-dep_Trfase_major"/>
</dbReference>
<protein>
    <recommendedName>
        <fullName evidence="3">Aluminum resistance protein</fullName>
    </recommendedName>
</protein>
<dbReference type="InterPro" id="IPR009651">
    <property type="entry name" value="Met_g_lyase_put"/>
</dbReference>
<dbReference type="Proteomes" id="UP000003277">
    <property type="component" value="Unassembled WGS sequence"/>
</dbReference>
<dbReference type="EMBL" id="ADLT01000018">
    <property type="protein sequence ID" value="EHO63260.1"/>
    <property type="molecule type" value="Genomic_DNA"/>
</dbReference>
<dbReference type="eggNOG" id="COG4100">
    <property type="taxonomic scope" value="Bacteria"/>
</dbReference>
<reference evidence="1 2" key="1">
    <citation type="submission" date="2011-11" db="EMBL/GenBank/DDBJ databases">
        <title>The Genome Sequence of Dialister succinatiphilus YIT 11850.</title>
        <authorList>
            <consortium name="The Broad Institute Genome Sequencing Platform"/>
            <person name="Earl A."/>
            <person name="Ward D."/>
            <person name="Feldgarden M."/>
            <person name="Gevers D."/>
            <person name="Morotomi M."/>
            <person name="Young S.K."/>
            <person name="Zeng Q."/>
            <person name="Gargeya S."/>
            <person name="Fitzgerald M."/>
            <person name="Haas B."/>
            <person name="Abouelleil A."/>
            <person name="Alvarado L."/>
            <person name="Arachchi H.M."/>
            <person name="Berlin A."/>
            <person name="Brown A."/>
            <person name="Chapman S.B."/>
            <person name="Dunbar C."/>
            <person name="Gearin G."/>
            <person name="Goldberg J."/>
            <person name="Griggs A."/>
            <person name="Gujja S."/>
            <person name="Heiman D."/>
            <person name="Howarth C."/>
            <person name="Lui A."/>
            <person name="MacDonald P.J.P."/>
            <person name="Montmayeur A."/>
            <person name="Murphy C."/>
            <person name="Neiman D."/>
            <person name="Pearson M."/>
            <person name="Priest M."/>
            <person name="Roberts A."/>
            <person name="Saif S."/>
            <person name="Shea T."/>
            <person name="Sisk P."/>
            <person name="Stolte C."/>
            <person name="Sykes S."/>
            <person name="Wortman J."/>
            <person name="Nusbaum C."/>
            <person name="Birren B."/>
        </authorList>
    </citation>
    <scope>NUCLEOTIDE SEQUENCE [LARGE SCALE GENOMIC DNA]</scope>
    <source>
        <strain evidence="1 2">YIT 11850</strain>
    </source>
</reference>
<dbReference type="SUPFAM" id="SSF53383">
    <property type="entry name" value="PLP-dependent transferases"/>
    <property type="match status" value="1"/>
</dbReference>
<evidence type="ECO:0008006" key="3">
    <source>
        <dbReference type="Google" id="ProtNLM"/>
    </source>
</evidence>
<dbReference type="RefSeq" id="WP_008859354.1">
    <property type="nucleotide sequence ID" value="NZ_JH591187.1"/>
</dbReference>
<comment type="caution">
    <text evidence="1">The sequence shown here is derived from an EMBL/GenBank/DDBJ whole genome shotgun (WGS) entry which is preliminary data.</text>
</comment>
<accession>H1CZR2</accession>
<proteinExistence type="predicted"/>
<dbReference type="OrthoDB" id="9764766at2"/>
<dbReference type="PANTHER" id="PTHR46658">
    <property type="entry name" value="CYS OR MET METABOLISM PYRIDOXAL-PHOSPHATE-DEPENDENT ENZYME"/>
    <property type="match status" value="1"/>
</dbReference>
<dbReference type="PANTHER" id="PTHR46658:SF1">
    <property type="entry name" value="CYS OR MET METABOLISM PYRIDOXAL-PHOSPHATE-DEPENDENT ENZYME"/>
    <property type="match status" value="1"/>
</dbReference>
<gene>
    <name evidence="1" type="ORF">HMPREF9453_00850</name>
</gene>
<evidence type="ECO:0000313" key="2">
    <source>
        <dbReference type="Proteomes" id="UP000003277"/>
    </source>
</evidence>
<evidence type="ECO:0000313" key="1">
    <source>
        <dbReference type="EMBL" id="EHO63260.1"/>
    </source>
</evidence>
<dbReference type="HOGENOM" id="CLU_037803_3_0_9"/>
<dbReference type="Gene3D" id="3.40.640.10">
    <property type="entry name" value="Type I PLP-dependent aspartate aminotransferase-like (Major domain)"/>
    <property type="match status" value="1"/>
</dbReference>